<protein>
    <submittedName>
        <fullName evidence="4">AAA family ATPase</fullName>
    </submittedName>
</protein>
<accession>A0ABT3ZCE2</accession>
<proteinExistence type="inferred from homology"/>
<dbReference type="Gene3D" id="1.10.8.60">
    <property type="match status" value="1"/>
</dbReference>
<name>A0ABT3ZCE2_9HYPH</name>
<keyword evidence="5" id="KW-1185">Reference proteome</keyword>
<organism evidence="4 5">
    <name type="scientific">Hoeflea algicola</name>
    <dbReference type="NCBI Taxonomy" id="2983763"/>
    <lineage>
        <taxon>Bacteria</taxon>
        <taxon>Pseudomonadati</taxon>
        <taxon>Pseudomonadota</taxon>
        <taxon>Alphaproteobacteria</taxon>
        <taxon>Hyphomicrobiales</taxon>
        <taxon>Rhizobiaceae</taxon>
        <taxon>Hoeflea</taxon>
    </lineage>
</organism>
<feature type="compositionally biased region" description="Low complexity" evidence="2">
    <location>
        <begin position="109"/>
        <end position="122"/>
    </location>
</feature>
<dbReference type="InterPro" id="IPR003959">
    <property type="entry name" value="ATPase_AAA_core"/>
</dbReference>
<dbReference type="SUPFAM" id="SSF52540">
    <property type="entry name" value="P-loop containing nucleoside triphosphate hydrolases"/>
    <property type="match status" value="1"/>
</dbReference>
<dbReference type="Proteomes" id="UP001073227">
    <property type="component" value="Unassembled WGS sequence"/>
</dbReference>
<dbReference type="CDD" id="cd19481">
    <property type="entry name" value="RecA-like_protease"/>
    <property type="match status" value="1"/>
</dbReference>
<dbReference type="EMBL" id="JAOVZR010000001">
    <property type="protein sequence ID" value="MCY0149313.1"/>
    <property type="molecule type" value="Genomic_DNA"/>
</dbReference>
<dbReference type="InterPro" id="IPR003960">
    <property type="entry name" value="ATPase_AAA_CS"/>
</dbReference>
<gene>
    <name evidence="4" type="ORF">OEG84_16745</name>
</gene>
<keyword evidence="1" id="KW-0547">Nucleotide-binding</keyword>
<comment type="caution">
    <text evidence="4">The sequence shown here is derived from an EMBL/GenBank/DDBJ whole genome shotgun (WGS) entry which is preliminary data.</text>
</comment>
<feature type="region of interest" description="Disordered" evidence="2">
    <location>
        <begin position="104"/>
        <end position="152"/>
    </location>
</feature>
<feature type="domain" description="AAA+ ATPase" evidence="3">
    <location>
        <begin position="493"/>
        <end position="632"/>
    </location>
</feature>
<dbReference type="RefSeq" id="WP_267656221.1">
    <property type="nucleotide sequence ID" value="NZ_JAOVZR010000001.1"/>
</dbReference>
<dbReference type="PROSITE" id="PS00674">
    <property type="entry name" value="AAA"/>
    <property type="match status" value="1"/>
</dbReference>
<dbReference type="Pfam" id="PF00004">
    <property type="entry name" value="AAA"/>
    <property type="match status" value="1"/>
</dbReference>
<comment type="similarity">
    <text evidence="1">Belongs to the AAA ATPase family.</text>
</comment>
<evidence type="ECO:0000259" key="3">
    <source>
        <dbReference type="SMART" id="SM00382"/>
    </source>
</evidence>
<keyword evidence="1" id="KW-0067">ATP-binding</keyword>
<evidence type="ECO:0000256" key="2">
    <source>
        <dbReference type="SAM" id="MobiDB-lite"/>
    </source>
</evidence>
<dbReference type="SMART" id="SM00382">
    <property type="entry name" value="AAA"/>
    <property type="match status" value="1"/>
</dbReference>
<evidence type="ECO:0000256" key="1">
    <source>
        <dbReference type="RuleBase" id="RU003651"/>
    </source>
</evidence>
<dbReference type="PANTHER" id="PTHR23076">
    <property type="entry name" value="METALLOPROTEASE M41 FTSH"/>
    <property type="match status" value="1"/>
</dbReference>
<dbReference type="InterPro" id="IPR003593">
    <property type="entry name" value="AAA+_ATPase"/>
</dbReference>
<dbReference type="InterPro" id="IPR027417">
    <property type="entry name" value="P-loop_NTPase"/>
</dbReference>
<sequence>MSKINKRVSKYLIARLKRAARLKSFGQAMDAGILESQPLAETEHGGVVWNLAAEMAVLISGDVDQDRKLVQSLLEASSRNRKQIERRIESGEFDAFNLDEENGADETVGASAKSAGNASGHSDTLPEAGGESEPPANLTSKSGGPVPGEGKAANLSSQKMAALRGYVLSIVAGFAPAPKVPEVAAALLLARAIERDEHGLDRLLSIMKRRKSIVAVQVPVRDFERHFGCLLEDGLPLPFHVSLEPIAEGPTLTGRFKALADTTPRKSFSCFGSASLKRYDDDDELRTIVSKRVLTAFKPLIICDERDQPLPARLVAVADMVISGSGIDASLIADVLAICHNIPITRTWFLMTELDFEPGHLGIDDLAIAIRPGRSPTKIMAILTTLEAENRAMAEAKEDEEKEGRLGALLKRSDAKKREKYSGCFDIIEPDKELTAPESGKGQTAKQSAKPTSGKDHLFVERLAGYGDAQQWALDLKLDLEAFGNKEVGWPDLSSRLLLSGPPGTGKTTFAKALCNTLQVPLIATSVARWLEASNLGDVLAAMNATFKHATRSAPCILFIDEVDNIGNRGSSDRPYDDYWSSLVNRVLELLDGAAKTEGVIVVGATNRPDKIDPALLRSGRLEKHIIIPQPDTAALVKIIAHHLGSDLDSVLNSSEMGRSTGRNSSAETLLAQTNTTIAGNGSDQLHDSKEGVLING</sequence>
<dbReference type="PANTHER" id="PTHR23076:SF97">
    <property type="entry name" value="ATP-DEPENDENT ZINC METALLOPROTEASE YME1L1"/>
    <property type="match status" value="1"/>
</dbReference>
<evidence type="ECO:0000313" key="4">
    <source>
        <dbReference type="EMBL" id="MCY0149313.1"/>
    </source>
</evidence>
<feature type="compositionally biased region" description="Polar residues" evidence="2">
    <location>
        <begin position="441"/>
        <end position="451"/>
    </location>
</feature>
<feature type="region of interest" description="Disordered" evidence="2">
    <location>
        <begin position="678"/>
        <end position="697"/>
    </location>
</feature>
<evidence type="ECO:0000313" key="5">
    <source>
        <dbReference type="Proteomes" id="UP001073227"/>
    </source>
</evidence>
<dbReference type="Gene3D" id="3.40.50.300">
    <property type="entry name" value="P-loop containing nucleotide triphosphate hydrolases"/>
    <property type="match status" value="1"/>
</dbReference>
<reference evidence="4" key="1">
    <citation type="submission" date="2022-10" db="EMBL/GenBank/DDBJ databases">
        <title>Hoeflea sp. G2-23, isolated from marine algae.</title>
        <authorList>
            <person name="Kristyanto S."/>
            <person name="Kim J.M."/>
            <person name="Jeon C.O."/>
        </authorList>
    </citation>
    <scope>NUCLEOTIDE SEQUENCE</scope>
    <source>
        <strain evidence="4">G2-23</strain>
    </source>
</reference>
<feature type="region of interest" description="Disordered" evidence="2">
    <location>
        <begin position="434"/>
        <end position="453"/>
    </location>
</feature>